<gene>
    <name evidence="4" type="ORF">KFE25_012000</name>
</gene>
<dbReference type="InterPro" id="IPR046357">
    <property type="entry name" value="PPIase_dom_sf"/>
</dbReference>
<feature type="domain" description="PPIase FKBP-type" evidence="3">
    <location>
        <begin position="99"/>
        <end position="204"/>
    </location>
</feature>
<reference evidence="4" key="1">
    <citation type="submission" date="2021-05" db="EMBL/GenBank/DDBJ databases">
        <title>The genome of the haptophyte Pavlova lutheri (Diacronema luteri, Pavlovales) - a model for lipid biosynthesis in eukaryotic algae.</title>
        <authorList>
            <person name="Hulatt C.J."/>
            <person name="Posewitz M.C."/>
        </authorList>
    </citation>
    <scope>NUCLEOTIDE SEQUENCE</scope>
    <source>
        <strain evidence="4">NIVA-4/92</strain>
    </source>
</reference>
<organism evidence="4 5">
    <name type="scientific">Diacronema lutheri</name>
    <name type="common">Unicellular marine alga</name>
    <name type="synonym">Monochrysis lutheri</name>
    <dbReference type="NCBI Taxonomy" id="2081491"/>
    <lineage>
        <taxon>Eukaryota</taxon>
        <taxon>Haptista</taxon>
        <taxon>Haptophyta</taxon>
        <taxon>Pavlovophyceae</taxon>
        <taxon>Pavlovales</taxon>
        <taxon>Pavlovaceae</taxon>
        <taxon>Diacronema</taxon>
    </lineage>
</organism>
<evidence type="ECO:0000256" key="2">
    <source>
        <dbReference type="SAM" id="SignalP"/>
    </source>
</evidence>
<dbReference type="OrthoDB" id="1902587at2759"/>
<dbReference type="EMBL" id="JAGTXO010000060">
    <property type="protein sequence ID" value="KAG8457934.1"/>
    <property type="molecule type" value="Genomic_DNA"/>
</dbReference>
<keyword evidence="2" id="KW-0732">Signal</keyword>
<dbReference type="PROSITE" id="PS50059">
    <property type="entry name" value="FKBP_PPIASE"/>
    <property type="match status" value="1"/>
</dbReference>
<keyword evidence="1" id="KW-0697">Rotamase</keyword>
<dbReference type="AlphaFoldDB" id="A0A8J5X4Z9"/>
<keyword evidence="5" id="KW-1185">Reference proteome</keyword>
<protein>
    <recommendedName>
        <fullName evidence="1">peptidylprolyl isomerase</fullName>
        <ecNumber evidence="1">5.2.1.8</ecNumber>
    </recommendedName>
</protein>
<proteinExistence type="predicted"/>
<evidence type="ECO:0000313" key="4">
    <source>
        <dbReference type="EMBL" id="KAG8457934.1"/>
    </source>
</evidence>
<evidence type="ECO:0000256" key="1">
    <source>
        <dbReference type="PROSITE-ProRule" id="PRU00277"/>
    </source>
</evidence>
<name>A0A8J5X4Z9_DIALT</name>
<evidence type="ECO:0000259" key="3">
    <source>
        <dbReference type="PROSITE" id="PS50059"/>
    </source>
</evidence>
<feature type="signal peptide" evidence="2">
    <location>
        <begin position="1"/>
        <end position="23"/>
    </location>
</feature>
<dbReference type="SUPFAM" id="SSF54534">
    <property type="entry name" value="FKBP-like"/>
    <property type="match status" value="1"/>
</dbReference>
<dbReference type="Proteomes" id="UP000751190">
    <property type="component" value="Unassembled WGS sequence"/>
</dbReference>
<dbReference type="EC" id="5.2.1.8" evidence="1"/>
<feature type="chain" id="PRO_5035286025" description="peptidylprolyl isomerase" evidence="2">
    <location>
        <begin position="24"/>
        <end position="207"/>
    </location>
</feature>
<accession>A0A8J5X4Z9</accession>
<comment type="catalytic activity">
    <reaction evidence="1">
        <text>[protein]-peptidylproline (omega=180) = [protein]-peptidylproline (omega=0)</text>
        <dbReference type="Rhea" id="RHEA:16237"/>
        <dbReference type="Rhea" id="RHEA-COMP:10747"/>
        <dbReference type="Rhea" id="RHEA-COMP:10748"/>
        <dbReference type="ChEBI" id="CHEBI:83833"/>
        <dbReference type="ChEBI" id="CHEBI:83834"/>
        <dbReference type="EC" id="5.2.1.8"/>
    </reaction>
</comment>
<keyword evidence="1" id="KW-0413">Isomerase</keyword>
<evidence type="ECO:0000313" key="5">
    <source>
        <dbReference type="Proteomes" id="UP000751190"/>
    </source>
</evidence>
<dbReference type="GO" id="GO:0003755">
    <property type="term" value="F:peptidyl-prolyl cis-trans isomerase activity"/>
    <property type="evidence" value="ECO:0007669"/>
    <property type="project" value="UniProtKB-KW"/>
</dbReference>
<dbReference type="Gene3D" id="3.10.50.40">
    <property type="match status" value="1"/>
</dbReference>
<dbReference type="InterPro" id="IPR001179">
    <property type="entry name" value="PPIase_FKBP_dom"/>
</dbReference>
<dbReference type="OMA" id="QFSGESM"/>
<sequence length="207" mass="21993">MAPAVLLVTCVTALLHPTGPARGVTTVEPARRALLAIGGSLLLSARPRQAVARASLETPEVRGLDTPEAQQVVKRFTKLATGVRFAELKQGTGAEVGAGSTAVCQWVLRRADGYFVDSSEKHNFAPVRLTIGAHELGTLDDALVGIRAGGVRRVLVPLAQAGTAAQISGKLELEFGPSRQLARQFNRPDPDNVFIYELQVDKVQPAV</sequence>
<comment type="caution">
    <text evidence="4">The sequence shown here is derived from an EMBL/GenBank/DDBJ whole genome shotgun (WGS) entry which is preliminary data.</text>
</comment>